<dbReference type="CDD" id="cd03413">
    <property type="entry name" value="CbiK_C"/>
    <property type="match status" value="1"/>
</dbReference>
<name>A0A1G9QY27_9FIRM</name>
<dbReference type="InterPro" id="IPR010388">
    <property type="entry name" value="Anaerobic_Co-chelatase"/>
</dbReference>
<proteinExistence type="predicted"/>
<accession>A0A1G9QY27</accession>
<reference evidence="4 5" key="1">
    <citation type="submission" date="2016-10" db="EMBL/GenBank/DDBJ databases">
        <authorList>
            <person name="de Groot N.N."/>
        </authorList>
    </citation>
    <scope>NUCLEOTIDE SEQUENCE [LARGE SCALE GENOMIC DNA]</scope>
    <source>
        <strain evidence="4 5">DSM 1736</strain>
    </source>
</reference>
<gene>
    <name evidence="4" type="ORF">SAMN04488502_102352</name>
</gene>
<feature type="chain" id="PRO_5039486385" evidence="3">
    <location>
        <begin position="29"/>
        <end position="309"/>
    </location>
</feature>
<dbReference type="PANTHER" id="PTHR33542">
    <property type="entry name" value="SIROHYDROCHLORIN FERROCHELATASE, CHLOROPLASTIC"/>
    <property type="match status" value="1"/>
</dbReference>
<sequence>MKNLMRFSLSIALLCAVVFGFGAISATAVEAASKKAIVVTSFGTTFDDQRRDSIESVENKIKTGFPDYEVRRAFTSKIVMKRLAERGIYVDSLEQALEKLRQEGYKEVVVQPTLFTPGEEYDNKIVAVVHQYAHAFDKLVVGRPAVTFTGAHGTPNDYAIAAKALKTQLPVLQLADRAVVFMGHGSPNHVNPVYSRLQEQLDAAGANAVIGVVEPTGPTIEDVQASLKERGVKRVILMPLMVVAGDHANNDMAGDEEDSWKNILLADGYQVSVYVHGLGENAAFQDIYVQHVRDAVYGNYQKAHHGSKK</sequence>
<dbReference type="GO" id="GO:0019251">
    <property type="term" value="P:anaerobic cobalamin biosynthetic process"/>
    <property type="evidence" value="ECO:0007669"/>
    <property type="project" value="InterPro"/>
</dbReference>
<dbReference type="STRING" id="146817.SAMN04488502_102352"/>
<dbReference type="AlphaFoldDB" id="A0A1G9QY27"/>
<protein>
    <submittedName>
        <fullName evidence="4">Sirohydrochlorin cobaltochelatase</fullName>
    </submittedName>
</protein>
<keyword evidence="2" id="KW-0170">Cobalt</keyword>
<dbReference type="PIRSF" id="PIRSF033579">
    <property type="entry name" value="Anaer_Co_chel"/>
    <property type="match status" value="1"/>
</dbReference>
<dbReference type="Gene3D" id="3.40.50.1400">
    <property type="match status" value="2"/>
</dbReference>
<dbReference type="GO" id="GO:0046872">
    <property type="term" value="F:metal ion binding"/>
    <property type="evidence" value="ECO:0007669"/>
    <property type="project" value="UniProtKB-KW"/>
</dbReference>
<feature type="binding site" evidence="2">
    <location>
        <position position="184"/>
    </location>
    <ligand>
        <name>Co(2+)</name>
        <dbReference type="ChEBI" id="CHEBI:48828"/>
    </ligand>
</feature>
<dbReference type="CDD" id="cd03412">
    <property type="entry name" value="CbiK_N"/>
    <property type="match status" value="1"/>
</dbReference>
<keyword evidence="3" id="KW-0732">Signal</keyword>
<dbReference type="Pfam" id="PF06180">
    <property type="entry name" value="CbiK"/>
    <property type="match status" value="1"/>
</dbReference>
<dbReference type="GO" id="GO:0016852">
    <property type="term" value="F:sirohydrochlorin cobaltochelatase activity"/>
    <property type="evidence" value="ECO:0007669"/>
    <property type="project" value="InterPro"/>
</dbReference>
<feature type="binding site" evidence="2">
    <location>
        <position position="214"/>
    </location>
    <ligand>
        <name>Co(2+)</name>
        <dbReference type="ChEBI" id="CHEBI:48828"/>
    </ligand>
</feature>
<evidence type="ECO:0000256" key="3">
    <source>
        <dbReference type="SAM" id="SignalP"/>
    </source>
</evidence>
<evidence type="ECO:0000256" key="1">
    <source>
        <dbReference type="PIRSR" id="PIRSR033579-1"/>
    </source>
</evidence>
<dbReference type="RefSeq" id="WP_092070898.1">
    <property type="nucleotide sequence ID" value="NZ_FNHB01000002.1"/>
</dbReference>
<dbReference type="InterPro" id="IPR050963">
    <property type="entry name" value="Sirohydro_Cobaltochel/CbiX"/>
</dbReference>
<dbReference type="Proteomes" id="UP000214880">
    <property type="component" value="Unassembled WGS sequence"/>
</dbReference>
<feature type="signal peptide" evidence="3">
    <location>
        <begin position="1"/>
        <end position="28"/>
    </location>
</feature>
<dbReference type="SUPFAM" id="SSF53800">
    <property type="entry name" value="Chelatase"/>
    <property type="match status" value="1"/>
</dbReference>
<evidence type="ECO:0000256" key="2">
    <source>
        <dbReference type="PIRSR" id="PIRSR033579-3"/>
    </source>
</evidence>
<organism evidence="4 5">
    <name type="scientific">Dendrosporobacter quercicolus</name>
    <dbReference type="NCBI Taxonomy" id="146817"/>
    <lineage>
        <taxon>Bacteria</taxon>
        <taxon>Bacillati</taxon>
        <taxon>Bacillota</taxon>
        <taxon>Negativicutes</taxon>
        <taxon>Selenomonadales</taxon>
        <taxon>Sporomusaceae</taxon>
        <taxon>Dendrosporobacter</taxon>
    </lineage>
</organism>
<dbReference type="EMBL" id="FNHB01000002">
    <property type="protein sequence ID" value="SDM15909.1"/>
    <property type="molecule type" value="Genomic_DNA"/>
</dbReference>
<dbReference type="OrthoDB" id="9770331at2"/>
<feature type="active site" description="Proton acceptor" evidence="1">
    <location>
        <position position="184"/>
    </location>
</feature>
<keyword evidence="2" id="KW-0479">Metal-binding</keyword>
<feature type="binding site" evidence="2">
    <location>
        <position position="247"/>
    </location>
    <ligand>
        <name>Co(2+)</name>
        <dbReference type="ChEBI" id="CHEBI:48828"/>
    </ligand>
</feature>
<dbReference type="PANTHER" id="PTHR33542:SF3">
    <property type="entry name" value="SIROHYDROCHLORIN FERROCHELATASE, CHLOROPLASTIC"/>
    <property type="match status" value="1"/>
</dbReference>
<keyword evidence="5" id="KW-1185">Reference proteome</keyword>
<evidence type="ECO:0000313" key="5">
    <source>
        <dbReference type="Proteomes" id="UP000214880"/>
    </source>
</evidence>
<evidence type="ECO:0000313" key="4">
    <source>
        <dbReference type="EMBL" id="SDM15909.1"/>
    </source>
</evidence>